<sequence length="93" mass="10065">MDRCWRLMDDHRGWRLMDDHCGWCADFVDGNKVVSGMLKGLSEDGSAHRLFTSLEEAGFVADSSVSSQAGLPAAGAAWSSPLPSSSSKVVYRT</sequence>
<accession>A0AAE0KUR4</accession>
<protein>
    <submittedName>
        <fullName evidence="2">Uncharacterized protein</fullName>
    </submittedName>
</protein>
<organism evidence="2 3">
    <name type="scientific">Cymbomonas tetramitiformis</name>
    <dbReference type="NCBI Taxonomy" id="36881"/>
    <lineage>
        <taxon>Eukaryota</taxon>
        <taxon>Viridiplantae</taxon>
        <taxon>Chlorophyta</taxon>
        <taxon>Pyramimonadophyceae</taxon>
        <taxon>Pyramimonadales</taxon>
        <taxon>Pyramimonadaceae</taxon>
        <taxon>Cymbomonas</taxon>
    </lineage>
</organism>
<name>A0AAE0KUR4_9CHLO</name>
<evidence type="ECO:0000256" key="1">
    <source>
        <dbReference type="SAM" id="MobiDB-lite"/>
    </source>
</evidence>
<evidence type="ECO:0000313" key="2">
    <source>
        <dbReference type="EMBL" id="KAK3261466.1"/>
    </source>
</evidence>
<feature type="compositionally biased region" description="Low complexity" evidence="1">
    <location>
        <begin position="74"/>
        <end position="87"/>
    </location>
</feature>
<comment type="caution">
    <text evidence="2">The sequence shown here is derived from an EMBL/GenBank/DDBJ whole genome shotgun (WGS) entry which is preliminary data.</text>
</comment>
<dbReference type="EMBL" id="LGRX02016870">
    <property type="protein sequence ID" value="KAK3261466.1"/>
    <property type="molecule type" value="Genomic_DNA"/>
</dbReference>
<evidence type="ECO:0000313" key="3">
    <source>
        <dbReference type="Proteomes" id="UP001190700"/>
    </source>
</evidence>
<keyword evidence="3" id="KW-1185">Reference proteome</keyword>
<dbReference type="Proteomes" id="UP001190700">
    <property type="component" value="Unassembled WGS sequence"/>
</dbReference>
<dbReference type="AlphaFoldDB" id="A0AAE0KUR4"/>
<gene>
    <name evidence="2" type="ORF">CYMTET_29628</name>
</gene>
<reference evidence="2 3" key="1">
    <citation type="journal article" date="2015" name="Genome Biol. Evol.">
        <title>Comparative Genomics of a Bacterivorous Green Alga Reveals Evolutionary Causalities and Consequences of Phago-Mixotrophic Mode of Nutrition.</title>
        <authorList>
            <person name="Burns J.A."/>
            <person name="Paasch A."/>
            <person name="Narechania A."/>
            <person name="Kim E."/>
        </authorList>
    </citation>
    <scope>NUCLEOTIDE SEQUENCE [LARGE SCALE GENOMIC DNA]</scope>
    <source>
        <strain evidence="2 3">PLY_AMNH</strain>
    </source>
</reference>
<proteinExistence type="predicted"/>
<feature type="region of interest" description="Disordered" evidence="1">
    <location>
        <begin position="74"/>
        <end position="93"/>
    </location>
</feature>